<dbReference type="AlphaFoldDB" id="A0A1E7FXF0"/>
<dbReference type="KEGG" id="fcy:FRACYDRAFT_232979"/>
<feature type="transmembrane region" description="Helical" evidence="1">
    <location>
        <begin position="66"/>
        <end position="87"/>
    </location>
</feature>
<evidence type="ECO:0000313" key="2">
    <source>
        <dbReference type="EMBL" id="OEU22817.1"/>
    </source>
</evidence>
<keyword evidence="1" id="KW-0812">Transmembrane</keyword>
<evidence type="ECO:0000256" key="1">
    <source>
        <dbReference type="SAM" id="Phobius"/>
    </source>
</evidence>
<reference evidence="2 3" key="1">
    <citation type="submission" date="2016-09" db="EMBL/GenBank/DDBJ databases">
        <title>Extensive genetic diversity and differential bi-allelic expression allows diatom success in the polar Southern Ocean.</title>
        <authorList>
            <consortium name="DOE Joint Genome Institute"/>
            <person name="Mock T."/>
            <person name="Otillar R.P."/>
            <person name="Strauss J."/>
            <person name="Dupont C."/>
            <person name="Frickenhaus S."/>
            <person name="Maumus F."/>
            <person name="Mcmullan M."/>
            <person name="Sanges R."/>
            <person name="Schmutz J."/>
            <person name="Toseland A."/>
            <person name="Valas R."/>
            <person name="Veluchamy A."/>
            <person name="Ward B.J."/>
            <person name="Allen A."/>
            <person name="Barry K."/>
            <person name="Falciatore A."/>
            <person name="Ferrante M."/>
            <person name="Fortunato A.E."/>
            <person name="Gloeckner G."/>
            <person name="Gruber A."/>
            <person name="Hipkin R."/>
            <person name="Janech M."/>
            <person name="Kroth P."/>
            <person name="Leese F."/>
            <person name="Lindquist E."/>
            <person name="Lyon B.R."/>
            <person name="Martin J."/>
            <person name="Mayer C."/>
            <person name="Parker M."/>
            <person name="Quesneville H."/>
            <person name="Raymond J."/>
            <person name="Uhlig C."/>
            <person name="Valentin K.U."/>
            <person name="Worden A.Z."/>
            <person name="Armbrust E.V."/>
            <person name="Bowler C."/>
            <person name="Green B."/>
            <person name="Moulton V."/>
            <person name="Van Oosterhout C."/>
            <person name="Grigoriev I."/>
        </authorList>
    </citation>
    <scope>NUCLEOTIDE SEQUENCE [LARGE SCALE GENOMIC DNA]</scope>
    <source>
        <strain evidence="2 3">CCMP1102</strain>
    </source>
</reference>
<keyword evidence="1" id="KW-1133">Transmembrane helix</keyword>
<protein>
    <submittedName>
        <fullName evidence="2">Uncharacterized protein</fullName>
    </submittedName>
</protein>
<keyword evidence="1" id="KW-0472">Membrane</keyword>
<keyword evidence="3" id="KW-1185">Reference proteome</keyword>
<name>A0A1E7FXF0_9STRA</name>
<dbReference type="InParanoid" id="A0A1E7FXF0"/>
<gene>
    <name evidence="2" type="ORF">FRACYDRAFT_232979</name>
</gene>
<sequence length="191" mass="20471">MPRHFSSCTVANNDQIVSSICCHPQQKSRKTQASKAYGKTKILVLLTRDKKFGCIWLSGENSIGSYMDVSITVILVNAIILIVIGILREDPFSTTIPALPAVAQNALTNVTAPPVNPPQAIVAPAVVQITQDNAFSPQVAAYNQPDTKLMEPKKLQTALPPLAAHTATRKIAAMIATCTAEQANAVQQRIA</sequence>
<dbReference type="Proteomes" id="UP000095751">
    <property type="component" value="Unassembled WGS sequence"/>
</dbReference>
<proteinExistence type="predicted"/>
<organism evidence="2 3">
    <name type="scientific">Fragilariopsis cylindrus CCMP1102</name>
    <dbReference type="NCBI Taxonomy" id="635003"/>
    <lineage>
        <taxon>Eukaryota</taxon>
        <taxon>Sar</taxon>
        <taxon>Stramenopiles</taxon>
        <taxon>Ochrophyta</taxon>
        <taxon>Bacillariophyta</taxon>
        <taxon>Bacillariophyceae</taxon>
        <taxon>Bacillariophycidae</taxon>
        <taxon>Bacillariales</taxon>
        <taxon>Bacillariaceae</taxon>
        <taxon>Fragilariopsis</taxon>
    </lineage>
</organism>
<accession>A0A1E7FXF0</accession>
<dbReference type="EMBL" id="KV784353">
    <property type="protein sequence ID" value="OEU22817.1"/>
    <property type="molecule type" value="Genomic_DNA"/>
</dbReference>
<evidence type="ECO:0000313" key="3">
    <source>
        <dbReference type="Proteomes" id="UP000095751"/>
    </source>
</evidence>